<comment type="catalytic activity">
    <reaction evidence="6">
        <text>Endonucleolytic cleavage of RNA, removing 5'-extranucleotides from tRNA precursor.</text>
        <dbReference type="EC" id="3.1.26.5"/>
    </reaction>
</comment>
<organism evidence="8 9">
    <name type="scientific">Candidatus Schekmanbacteria bacterium RBG_16_38_10</name>
    <dbReference type="NCBI Taxonomy" id="1817879"/>
    <lineage>
        <taxon>Bacteria</taxon>
        <taxon>Candidatus Schekmaniibacteriota</taxon>
    </lineage>
</organism>
<evidence type="ECO:0000256" key="1">
    <source>
        <dbReference type="ARBA" id="ARBA00022694"/>
    </source>
</evidence>
<dbReference type="NCBIfam" id="TIGR00188">
    <property type="entry name" value="rnpA"/>
    <property type="match status" value="1"/>
</dbReference>
<dbReference type="GO" id="GO:0004526">
    <property type="term" value="F:ribonuclease P activity"/>
    <property type="evidence" value="ECO:0007669"/>
    <property type="project" value="UniProtKB-UniRule"/>
</dbReference>
<dbReference type="PANTHER" id="PTHR33992:SF1">
    <property type="entry name" value="RIBONUCLEASE P PROTEIN COMPONENT"/>
    <property type="match status" value="1"/>
</dbReference>
<evidence type="ECO:0000256" key="5">
    <source>
        <dbReference type="ARBA" id="ARBA00022884"/>
    </source>
</evidence>
<dbReference type="GO" id="GO:0001682">
    <property type="term" value="P:tRNA 5'-leader removal"/>
    <property type="evidence" value="ECO:0007669"/>
    <property type="project" value="UniProtKB-UniRule"/>
</dbReference>
<keyword evidence="4 6" id="KW-0378">Hydrolase</keyword>
<evidence type="ECO:0000256" key="6">
    <source>
        <dbReference type="HAMAP-Rule" id="MF_00227"/>
    </source>
</evidence>
<dbReference type="EMBL" id="MGDE01000223">
    <property type="protein sequence ID" value="OGL43517.1"/>
    <property type="molecule type" value="Genomic_DNA"/>
</dbReference>
<dbReference type="HAMAP" id="MF_00227">
    <property type="entry name" value="RNase_P"/>
    <property type="match status" value="1"/>
</dbReference>
<proteinExistence type="inferred from homology"/>
<comment type="similarity">
    <text evidence="6">Belongs to the RnpA family.</text>
</comment>
<dbReference type="Gene3D" id="3.30.230.10">
    <property type="match status" value="1"/>
</dbReference>
<evidence type="ECO:0000313" key="8">
    <source>
        <dbReference type="EMBL" id="OGL43517.1"/>
    </source>
</evidence>
<evidence type="ECO:0000313" key="9">
    <source>
        <dbReference type="Proteomes" id="UP000178797"/>
    </source>
</evidence>
<dbReference type="SUPFAM" id="SSF54211">
    <property type="entry name" value="Ribosomal protein S5 domain 2-like"/>
    <property type="match status" value="1"/>
</dbReference>
<accession>A0A1F7RRI6</accession>
<keyword evidence="1 6" id="KW-0819">tRNA processing</keyword>
<dbReference type="GO" id="GO:0042781">
    <property type="term" value="F:3'-tRNA processing endoribonuclease activity"/>
    <property type="evidence" value="ECO:0007669"/>
    <property type="project" value="TreeGrafter"/>
</dbReference>
<evidence type="ECO:0000256" key="4">
    <source>
        <dbReference type="ARBA" id="ARBA00022801"/>
    </source>
</evidence>
<keyword evidence="3 6" id="KW-0255">Endonuclease</keyword>
<reference evidence="8 9" key="1">
    <citation type="journal article" date="2016" name="Nat. Commun.">
        <title>Thousands of microbial genomes shed light on interconnected biogeochemical processes in an aquifer system.</title>
        <authorList>
            <person name="Anantharaman K."/>
            <person name="Brown C.T."/>
            <person name="Hug L.A."/>
            <person name="Sharon I."/>
            <person name="Castelle C.J."/>
            <person name="Probst A.J."/>
            <person name="Thomas B.C."/>
            <person name="Singh A."/>
            <person name="Wilkins M.J."/>
            <person name="Karaoz U."/>
            <person name="Brodie E.L."/>
            <person name="Williams K.H."/>
            <person name="Hubbard S.S."/>
            <person name="Banfield J.F."/>
        </authorList>
    </citation>
    <scope>NUCLEOTIDE SEQUENCE [LARGE SCALE GENOMIC DNA]</scope>
</reference>
<name>A0A1F7RRI6_9BACT</name>
<dbReference type="PANTHER" id="PTHR33992">
    <property type="entry name" value="RIBONUCLEASE P PROTEIN COMPONENT"/>
    <property type="match status" value="1"/>
</dbReference>
<comment type="caution">
    <text evidence="8">The sequence shown here is derived from an EMBL/GenBank/DDBJ whole genome shotgun (WGS) entry which is preliminary data.</text>
</comment>
<dbReference type="InterPro" id="IPR000100">
    <property type="entry name" value="RNase_P"/>
</dbReference>
<dbReference type="EC" id="3.1.26.5" evidence="6 7"/>
<keyword evidence="5 6" id="KW-0694">RNA-binding</keyword>
<sequence>MKKFNSLRPIERIKKNSEFRIVLGRGERVESDNLTFYFAENRLGFSRIGLSLSKKTGNAVKRNRIKRLVREVFRRQKKRFKEGYDIVVICRRALPEIKLTQMETIFNRALSKSKILPEENF</sequence>
<evidence type="ECO:0000256" key="3">
    <source>
        <dbReference type="ARBA" id="ARBA00022759"/>
    </source>
</evidence>
<keyword evidence="2 6" id="KW-0540">Nuclease</keyword>
<protein>
    <recommendedName>
        <fullName evidence="6 7">Ribonuclease P protein component</fullName>
        <shortName evidence="6">RNase P protein</shortName>
        <shortName evidence="6">RNaseP protein</shortName>
        <ecNumber evidence="6 7">3.1.26.5</ecNumber>
    </recommendedName>
    <alternativeName>
        <fullName evidence="6">Protein C5</fullName>
    </alternativeName>
</protein>
<evidence type="ECO:0000256" key="7">
    <source>
        <dbReference type="NCBIfam" id="TIGR00188"/>
    </source>
</evidence>
<dbReference type="Proteomes" id="UP000178797">
    <property type="component" value="Unassembled WGS sequence"/>
</dbReference>
<comment type="function">
    <text evidence="6">RNaseP catalyzes the removal of the 5'-leader sequence from pre-tRNA to produce the mature 5'-terminus. It can also cleave other RNA substrates such as 4.5S RNA. The protein component plays an auxiliary but essential role in vivo by binding to the 5'-leader sequence and broadening the substrate specificity of the ribozyme.</text>
</comment>
<evidence type="ECO:0000256" key="2">
    <source>
        <dbReference type="ARBA" id="ARBA00022722"/>
    </source>
</evidence>
<dbReference type="Pfam" id="PF00825">
    <property type="entry name" value="Ribonuclease_P"/>
    <property type="match status" value="1"/>
</dbReference>
<dbReference type="GO" id="GO:0030677">
    <property type="term" value="C:ribonuclease P complex"/>
    <property type="evidence" value="ECO:0007669"/>
    <property type="project" value="TreeGrafter"/>
</dbReference>
<comment type="subunit">
    <text evidence="6">Consists of a catalytic RNA component (M1 or rnpB) and a protein subunit.</text>
</comment>
<dbReference type="InterPro" id="IPR020568">
    <property type="entry name" value="Ribosomal_Su5_D2-typ_SF"/>
</dbReference>
<dbReference type="InterPro" id="IPR014721">
    <property type="entry name" value="Ribsml_uS5_D2-typ_fold_subgr"/>
</dbReference>
<dbReference type="AlphaFoldDB" id="A0A1F7RRI6"/>
<dbReference type="GO" id="GO:0000049">
    <property type="term" value="F:tRNA binding"/>
    <property type="evidence" value="ECO:0007669"/>
    <property type="project" value="UniProtKB-UniRule"/>
</dbReference>
<gene>
    <name evidence="6" type="primary">rnpA</name>
    <name evidence="8" type="ORF">A2W05_01230</name>
</gene>